<dbReference type="Gene3D" id="2.60.40.10">
    <property type="entry name" value="Immunoglobulins"/>
    <property type="match status" value="1"/>
</dbReference>
<evidence type="ECO:0000256" key="2">
    <source>
        <dbReference type="SAM" id="SignalP"/>
    </source>
</evidence>
<keyword evidence="4" id="KW-1185">Reference proteome</keyword>
<dbReference type="EMBL" id="PVZG01000006">
    <property type="protein sequence ID" value="PRY29376.1"/>
    <property type="molecule type" value="Genomic_DNA"/>
</dbReference>
<keyword evidence="1" id="KW-0812">Transmembrane</keyword>
<dbReference type="InterPro" id="IPR013783">
    <property type="entry name" value="Ig-like_fold"/>
</dbReference>
<evidence type="ECO:0000313" key="3">
    <source>
        <dbReference type="EMBL" id="PRY29376.1"/>
    </source>
</evidence>
<sequence length="500" mass="50487">MRLHTLLGRLALPVAVAGLTTIGAAAPAHAAPEPAFPEVEVFIPDRIVTLDGRSKTVEFQVVNVGEEPAEGLSVRFTDDNGAPVPAAVGLTAPQGCTVDACAVGDLAPGADKSFKFTVTPTAGLPELGETLSIAVRGPGGDPISAAPFSVLRTDKGVDLELAGIKDVKLAPGGSATLPITVRNAGNETQDGVAVILAGEPFLSFPNTYSNCFTIDELFGVACAFDQPLGPDEVFTVSAATPLKVKVAADAPGPADYFMGAIATGLEEGSELGALAAAKRAPAGKSPLKLVPAGKQRSASAAGGELNPWDNVTSFFVKVSKNPADSVAVGATFAGAIGDTRTVKVGVRNDGPAATFGPLQGWVSFSEVTIPAGVELTKVDRDCIPAEDDLSIGGDLDGGQVSGRDYLCIAVQNLKRGEQALFSFTGRITAASPAGSVTVDGGPQDPKRSNDIAKIEVKLTSGGAGGGLPVTGAPTSLLATGGALLLAAGVFAVVTTRRRTA</sequence>
<keyword evidence="2" id="KW-0732">Signal</keyword>
<proteinExistence type="predicted"/>
<evidence type="ECO:0000256" key="1">
    <source>
        <dbReference type="SAM" id="Phobius"/>
    </source>
</evidence>
<evidence type="ECO:0008006" key="5">
    <source>
        <dbReference type="Google" id="ProtNLM"/>
    </source>
</evidence>
<organism evidence="3 4">
    <name type="scientific">Pseudosporangium ferrugineum</name>
    <dbReference type="NCBI Taxonomy" id="439699"/>
    <lineage>
        <taxon>Bacteria</taxon>
        <taxon>Bacillati</taxon>
        <taxon>Actinomycetota</taxon>
        <taxon>Actinomycetes</taxon>
        <taxon>Micromonosporales</taxon>
        <taxon>Micromonosporaceae</taxon>
        <taxon>Pseudosporangium</taxon>
    </lineage>
</organism>
<keyword evidence="1" id="KW-1133">Transmembrane helix</keyword>
<comment type="caution">
    <text evidence="3">The sequence shown here is derived from an EMBL/GenBank/DDBJ whole genome shotgun (WGS) entry which is preliminary data.</text>
</comment>
<reference evidence="3 4" key="1">
    <citation type="submission" date="2018-03" db="EMBL/GenBank/DDBJ databases">
        <title>Genomic Encyclopedia of Archaeal and Bacterial Type Strains, Phase II (KMG-II): from individual species to whole genera.</title>
        <authorList>
            <person name="Goeker M."/>
        </authorList>
    </citation>
    <scope>NUCLEOTIDE SEQUENCE [LARGE SCALE GENOMIC DNA]</scope>
    <source>
        <strain evidence="3 4">DSM 45348</strain>
    </source>
</reference>
<keyword evidence="1" id="KW-0472">Membrane</keyword>
<gene>
    <name evidence="3" type="ORF">CLV70_10693</name>
</gene>
<feature type="chain" id="PRO_5015631403" description="LPXTG-motif cell wall-anchored protein" evidence="2">
    <location>
        <begin position="31"/>
        <end position="500"/>
    </location>
</feature>
<dbReference type="AlphaFoldDB" id="A0A2T0S7I7"/>
<dbReference type="GO" id="GO:0005975">
    <property type="term" value="P:carbohydrate metabolic process"/>
    <property type="evidence" value="ECO:0007669"/>
    <property type="project" value="UniProtKB-ARBA"/>
</dbReference>
<protein>
    <recommendedName>
        <fullName evidence="5">LPXTG-motif cell wall-anchored protein</fullName>
    </recommendedName>
</protein>
<feature type="signal peptide" evidence="2">
    <location>
        <begin position="1"/>
        <end position="30"/>
    </location>
</feature>
<dbReference type="Proteomes" id="UP000239209">
    <property type="component" value="Unassembled WGS sequence"/>
</dbReference>
<accession>A0A2T0S7I7</accession>
<feature type="transmembrane region" description="Helical" evidence="1">
    <location>
        <begin position="476"/>
        <end position="495"/>
    </location>
</feature>
<evidence type="ECO:0000313" key="4">
    <source>
        <dbReference type="Proteomes" id="UP000239209"/>
    </source>
</evidence>
<name>A0A2T0S7I7_9ACTN</name>